<dbReference type="Gene3D" id="1.10.3160.10">
    <property type="entry name" value="Bbcrasp-1"/>
    <property type="match status" value="1"/>
</dbReference>
<dbReference type="AlphaFoldDB" id="W6TKP9"/>
<gene>
    <name evidence="3" type="ORF">BDCR2A_01059</name>
</gene>
<reference evidence="3 4" key="1">
    <citation type="submission" date="2013-12" db="EMBL/GenBank/DDBJ databases">
        <title>Comparative genomics of relapsing fever spirochetes.</title>
        <authorList>
            <person name="Schwan T.G."/>
            <person name="Raffel S.J."/>
            <person name="Porcella S.F."/>
        </authorList>
    </citation>
    <scope>NUCLEOTIDE SEQUENCE [LARGE SCALE GENOMIC DNA]</scope>
    <source>
        <strain evidence="3 4">CR2A</strain>
    </source>
</reference>
<feature type="compositionally biased region" description="Polar residues" evidence="2">
    <location>
        <begin position="42"/>
        <end position="53"/>
    </location>
</feature>
<feature type="region of interest" description="Disordered" evidence="2">
    <location>
        <begin position="36"/>
        <end position="59"/>
    </location>
</feature>
<comment type="caution">
    <text evidence="3">The sequence shown here is derived from an EMBL/GenBank/DDBJ whole genome shotgun (WGS) entry which is preliminary data.</text>
</comment>
<dbReference type="NCBIfam" id="NF033729">
    <property type="entry name" value="borfam54_2"/>
    <property type="match status" value="1"/>
</dbReference>
<evidence type="ECO:0000256" key="2">
    <source>
        <dbReference type="SAM" id="MobiDB-lite"/>
    </source>
</evidence>
<dbReference type="PATRIC" id="fig|1432657.3.peg.1044"/>
<name>W6TKP9_9SPIR</name>
<evidence type="ECO:0000313" key="3">
    <source>
        <dbReference type="EMBL" id="ETZ17864.1"/>
    </source>
</evidence>
<protein>
    <submittedName>
        <fullName evidence="3">Antigen P35</fullName>
    </submittedName>
</protein>
<dbReference type="EMBL" id="AZIT01000002">
    <property type="protein sequence ID" value="ETZ17864.1"/>
    <property type="molecule type" value="Genomic_DNA"/>
</dbReference>
<organism evidence="3 4">
    <name type="scientific">Borrelia duttonii CR2A</name>
    <dbReference type="NCBI Taxonomy" id="1432657"/>
    <lineage>
        <taxon>Bacteria</taxon>
        <taxon>Pseudomonadati</taxon>
        <taxon>Spirochaetota</taxon>
        <taxon>Spirochaetia</taxon>
        <taxon>Spirochaetales</taxon>
        <taxon>Borreliaceae</taxon>
        <taxon>Borrelia</taxon>
    </lineage>
</organism>
<dbReference type="Pfam" id="PF05714">
    <property type="entry name" value="PFam54_60"/>
    <property type="match status" value="1"/>
</dbReference>
<sequence>MRNNILKNIITISALTAFMFTSCNTDGTLAIPTSGHKDGASAKTSGDGPSNSPKPFDIDNVGNVGNVDINNDVNYEAKQLADIITELKDKVAAEAKVNEGQKEPDNTQYGLKDSVFKIIKDDKNKTYDEDTNKDTRHKFYGSLSWKKETIKDLGTVLAKLAGEATYKDTWPKNLVNVGEKVQGVIQVAFKEIEDKKDNLNTLSLEKINELNDKVKELEEARTTWTTFVADLIKDYKDDKDSIKTTVKNLVDNYLTPKYTNSLSGLIKSSEKLGEDIKKILEDVK</sequence>
<feature type="coiled-coil region" evidence="1">
    <location>
        <begin position="185"/>
        <end position="252"/>
    </location>
</feature>
<proteinExistence type="predicted"/>
<evidence type="ECO:0000313" key="4">
    <source>
        <dbReference type="Proteomes" id="UP000019148"/>
    </source>
</evidence>
<accession>W6TKP9</accession>
<dbReference type="PROSITE" id="PS51257">
    <property type="entry name" value="PROKAR_LIPOPROTEIN"/>
    <property type="match status" value="1"/>
</dbReference>
<keyword evidence="1" id="KW-0175">Coiled coil</keyword>
<dbReference type="InterPro" id="IPR008421">
    <property type="entry name" value="Borrelia_lipoprotein_PFam54/60"/>
</dbReference>
<dbReference type="NCBIfam" id="NF033728">
    <property type="entry name" value="borfam54_1"/>
    <property type="match status" value="1"/>
</dbReference>
<dbReference type="RefSeq" id="WP_038366907.1">
    <property type="nucleotide sequence ID" value="NZ_AZIT01000002.1"/>
</dbReference>
<dbReference type="Proteomes" id="UP000019148">
    <property type="component" value="Unassembled WGS sequence"/>
</dbReference>
<evidence type="ECO:0000256" key="1">
    <source>
        <dbReference type="SAM" id="Coils"/>
    </source>
</evidence>